<dbReference type="InterPro" id="IPR007568">
    <property type="entry name" value="RTA1"/>
</dbReference>
<proteinExistence type="predicted"/>
<dbReference type="Proteomes" id="UP000698800">
    <property type="component" value="Unassembled WGS sequence"/>
</dbReference>
<evidence type="ECO:0000313" key="7">
    <source>
        <dbReference type="Proteomes" id="UP000698800"/>
    </source>
</evidence>
<dbReference type="OrthoDB" id="3358017at2759"/>
<keyword evidence="7" id="KW-1185">Reference proteome</keyword>
<evidence type="ECO:0000256" key="1">
    <source>
        <dbReference type="ARBA" id="ARBA00004141"/>
    </source>
</evidence>
<keyword evidence="4 5" id="KW-0472">Membrane</keyword>
<evidence type="ECO:0000256" key="5">
    <source>
        <dbReference type="SAM" id="Phobius"/>
    </source>
</evidence>
<dbReference type="AlphaFoldDB" id="A0A9P8L066"/>
<feature type="transmembrane region" description="Helical" evidence="5">
    <location>
        <begin position="20"/>
        <end position="37"/>
    </location>
</feature>
<reference evidence="6" key="1">
    <citation type="submission" date="2021-03" db="EMBL/GenBank/DDBJ databases">
        <title>Comparative genomics and phylogenomic investigation of the class Geoglossomycetes provide insights into ecological specialization and systematics.</title>
        <authorList>
            <person name="Melie T."/>
            <person name="Pirro S."/>
            <person name="Miller A.N."/>
            <person name="Quandt A."/>
        </authorList>
    </citation>
    <scope>NUCLEOTIDE SEQUENCE</scope>
    <source>
        <strain evidence="6">GBOQ0MN5Z8</strain>
    </source>
</reference>
<gene>
    <name evidence="6" type="ORF">FGG08_006613</name>
</gene>
<organism evidence="6 7">
    <name type="scientific">Glutinoglossum americanum</name>
    <dbReference type="NCBI Taxonomy" id="1670608"/>
    <lineage>
        <taxon>Eukaryota</taxon>
        <taxon>Fungi</taxon>
        <taxon>Dikarya</taxon>
        <taxon>Ascomycota</taxon>
        <taxon>Pezizomycotina</taxon>
        <taxon>Geoglossomycetes</taxon>
        <taxon>Geoglossales</taxon>
        <taxon>Geoglossaceae</taxon>
        <taxon>Glutinoglossum</taxon>
    </lineage>
</organism>
<keyword evidence="2 5" id="KW-0812">Transmembrane</keyword>
<comment type="subcellular location">
    <subcellularLocation>
        <location evidence="1">Membrane</location>
        <topology evidence="1">Multi-pass membrane protein</topology>
    </subcellularLocation>
</comment>
<evidence type="ECO:0000256" key="3">
    <source>
        <dbReference type="ARBA" id="ARBA00022989"/>
    </source>
</evidence>
<keyword evidence="3 5" id="KW-1133">Transmembrane helix</keyword>
<comment type="caution">
    <text evidence="6">The sequence shown here is derived from an EMBL/GenBank/DDBJ whole genome shotgun (WGS) entry which is preliminary data.</text>
</comment>
<protein>
    <submittedName>
        <fullName evidence="6">Uncharacterized protein</fullName>
    </submittedName>
</protein>
<evidence type="ECO:0000256" key="2">
    <source>
        <dbReference type="ARBA" id="ARBA00022692"/>
    </source>
</evidence>
<dbReference type="EMBL" id="JAGHQL010000200">
    <property type="protein sequence ID" value="KAH0536517.1"/>
    <property type="molecule type" value="Genomic_DNA"/>
</dbReference>
<dbReference type="PANTHER" id="PTHR31465">
    <property type="entry name" value="PROTEIN RTA1-RELATED"/>
    <property type="match status" value="1"/>
</dbReference>
<sequence>MGQTTLTGVSGYLDNPAKGVSTAFAILFTISGVLHILQNSKYKSWYLLWLLPCASTIFTAGFICREYNAYRPQNDSTFTASQGLLFSGV</sequence>
<dbReference type="PANTHER" id="PTHR31465:SF13">
    <property type="entry name" value="RTA1 DOMAIN PROTEIN-RELATED"/>
    <property type="match status" value="1"/>
</dbReference>
<evidence type="ECO:0000256" key="4">
    <source>
        <dbReference type="ARBA" id="ARBA00023136"/>
    </source>
</evidence>
<evidence type="ECO:0000313" key="6">
    <source>
        <dbReference type="EMBL" id="KAH0536517.1"/>
    </source>
</evidence>
<feature type="transmembrane region" description="Helical" evidence="5">
    <location>
        <begin position="44"/>
        <end position="63"/>
    </location>
</feature>
<name>A0A9P8L066_9PEZI</name>
<accession>A0A9P8L066</accession>
<dbReference type="GO" id="GO:0016020">
    <property type="term" value="C:membrane"/>
    <property type="evidence" value="ECO:0007669"/>
    <property type="project" value="UniProtKB-SubCell"/>
</dbReference>